<feature type="compositionally biased region" description="Polar residues" evidence="1">
    <location>
        <begin position="59"/>
        <end position="73"/>
    </location>
</feature>
<dbReference type="STRING" id="765257.A0A0D0A4L7"/>
<feature type="compositionally biased region" description="Polar residues" evidence="1">
    <location>
        <begin position="120"/>
        <end position="137"/>
    </location>
</feature>
<evidence type="ECO:0000256" key="1">
    <source>
        <dbReference type="SAM" id="MobiDB-lite"/>
    </source>
</evidence>
<name>A0A0D0A4L7_9AGAM</name>
<dbReference type="EMBL" id="KN833698">
    <property type="protein sequence ID" value="KIK26968.1"/>
    <property type="molecule type" value="Genomic_DNA"/>
</dbReference>
<feature type="region of interest" description="Disordered" evidence="1">
    <location>
        <begin position="1"/>
        <end position="137"/>
    </location>
</feature>
<reference evidence="2 3" key="1">
    <citation type="submission" date="2014-04" db="EMBL/GenBank/DDBJ databases">
        <authorList>
            <consortium name="DOE Joint Genome Institute"/>
            <person name="Kuo A."/>
            <person name="Kohler A."/>
            <person name="Costa M.D."/>
            <person name="Nagy L.G."/>
            <person name="Floudas D."/>
            <person name="Copeland A."/>
            <person name="Barry K.W."/>
            <person name="Cichocki N."/>
            <person name="Veneault-Fourrey C."/>
            <person name="LaButti K."/>
            <person name="Lindquist E.A."/>
            <person name="Lipzen A."/>
            <person name="Lundell T."/>
            <person name="Morin E."/>
            <person name="Murat C."/>
            <person name="Sun H."/>
            <person name="Tunlid A."/>
            <person name="Henrissat B."/>
            <person name="Grigoriev I.V."/>
            <person name="Hibbett D.S."/>
            <person name="Martin F."/>
            <person name="Nordberg H.P."/>
            <person name="Cantor M.N."/>
            <person name="Hua S.X."/>
        </authorList>
    </citation>
    <scope>NUCLEOTIDE SEQUENCE [LARGE SCALE GENOMIC DNA]</scope>
    <source>
        <strain evidence="2 3">441</strain>
    </source>
</reference>
<evidence type="ECO:0000313" key="3">
    <source>
        <dbReference type="Proteomes" id="UP000054018"/>
    </source>
</evidence>
<feature type="compositionally biased region" description="Low complexity" evidence="1">
    <location>
        <begin position="299"/>
        <end position="312"/>
    </location>
</feature>
<feature type="compositionally biased region" description="Polar residues" evidence="1">
    <location>
        <begin position="268"/>
        <end position="277"/>
    </location>
</feature>
<dbReference type="HOGENOM" id="CLU_618340_0_0_1"/>
<feature type="compositionally biased region" description="Low complexity" evidence="1">
    <location>
        <begin position="278"/>
        <end position="290"/>
    </location>
</feature>
<gene>
    <name evidence="2" type="ORF">PISMIDRAFT_8516</name>
</gene>
<protein>
    <submittedName>
        <fullName evidence="2">Uncharacterized protein</fullName>
    </submittedName>
</protein>
<feature type="compositionally biased region" description="Polar residues" evidence="1">
    <location>
        <begin position="224"/>
        <end position="237"/>
    </location>
</feature>
<reference evidence="3" key="2">
    <citation type="submission" date="2015-01" db="EMBL/GenBank/DDBJ databases">
        <title>Evolutionary Origins and Diversification of the Mycorrhizal Mutualists.</title>
        <authorList>
            <consortium name="DOE Joint Genome Institute"/>
            <consortium name="Mycorrhizal Genomics Consortium"/>
            <person name="Kohler A."/>
            <person name="Kuo A."/>
            <person name="Nagy L.G."/>
            <person name="Floudas D."/>
            <person name="Copeland A."/>
            <person name="Barry K.W."/>
            <person name="Cichocki N."/>
            <person name="Veneault-Fourrey C."/>
            <person name="LaButti K."/>
            <person name="Lindquist E.A."/>
            <person name="Lipzen A."/>
            <person name="Lundell T."/>
            <person name="Morin E."/>
            <person name="Murat C."/>
            <person name="Riley R."/>
            <person name="Ohm R."/>
            <person name="Sun H."/>
            <person name="Tunlid A."/>
            <person name="Henrissat B."/>
            <person name="Grigoriev I.V."/>
            <person name="Hibbett D.S."/>
            <person name="Martin F."/>
        </authorList>
    </citation>
    <scope>NUCLEOTIDE SEQUENCE [LARGE SCALE GENOMIC DNA]</scope>
    <source>
        <strain evidence="3">441</strain>
    </source>
</reference>
<accession>A0A0D0A4L7</accession>
<sequence>MPPKVYRTGATGIPRTHSRSSSGSSKAAPNLHFTQKDPAPHRQQEKPKKNGHVCELHTRNAQQHSRTGSSSRVASKEALCAQPQHPPPNQRQHNNKGKNFTFASASAEDDDDEWVSSESGAATPNSPHSGMGRSQTPVEQRAITDFNRLTIDELTHRPETPRAQHIPPSLSRVSTIRGSESQVASTVHHEERIAHPRLPIAESRYTETRSETSSPVNRTRYARLSSTRPPSMHTVTGRSDAHLHPHPLIRGQPLGPIAPRLEPLAPLTVTSEASSVQTSTSPTLSASPSSVKTTYAEPSNNRRTSVSSVRSVATLPSQSYHPGKGHYRDRTLSSMSSTSSTSVQALASLAHLPTTRPSTPQYTAYFPPASLSVYLEAVHPLLPPPYLNTHMFVLTQRSPLKESWDRVAGVREQQKR</sequence>
<evidence type="ECO:0000313" key="2">
    <source>
        <dbReference type="EMBL" id="KIK26968.1"/>
    </source>
</evidence>
<feature type="region of interest" description="Disordered" evidence="1">
    <location>
        <begin position="203"/>
        <end position="339"/>
    </location>
</feature>
<dbReference type="AlphaFoldDB" id="A0A0D0A4L7"/>
<keyword evidence="3" id="KW-1185">Reference proteome</keyword>
<proteinExistence type="predicted"/>
<dbReference type="Proteomes" id="UP000054018">
    <property type="component" value="Unassembled WGS sequence"/>
</dbReference>
<dbReference type="OrthoDB" id="3219024at2759"/>
<organism evidence="2 3">
    <name type="scientific">Pisolithus microcarpus 441</name>
    <dbReference type="NCBI Taxonomy" id="765257"/>
    <lineage>
        <taxon>Eukaryota</taxon>
        <taxon>Fungi</taxon>
        <taxon>Dikarya</taxon>
        <taxon>Basidiomycota</taxon>
        <taxon>Agaricomycotina</taxon>
        <taxon>Agaricomycetes</taxon>
        <taxon>Agaricomycetidae</taxon>
        <taxon>Boletales</taxon>
        <taxon>Sclerodermatineae</taxon>
        <taxon>Pisolithaceae</taxon>
        <taxon>Pisolithus</taxon>
    </lineage>
</organism>
<feature type="compositionally biased region" description="Basic and acidic residues" evidence="1">
    <location>
        <begin position="34"/>
        <end position="58"/>
    </location>
</feature>